<proteinExistence type="predicted"/>
<evidence type="ECO:0000259" key="6">
    <source>
        <dbReference type="PROSITE" id="PS50110"/>
    </source>
</evidence>
<gene>
    <name evidence="7" type="ORF">D8674_021025</name>
</gene>
<evidence type="ECO:0000256" key="1">
    <source>
        <dbReference type="ARBA" id="ARBA00023012"/>
    </source>
</evidence>
<dbReference type="InterPro" id="IPR001789">
    <property type="entry name" value="Sig_transdc_resp-reg_receiver"/>
</dbReference>
<evidence type="ECO:0000256" key="2">
    <source>
        <dbReference type="ARBA" id="ARBA00023015"/>
    </source>
</evidence>
<evidence type="ECO:0000256" key="4">
    <source>
        <dbReference type="PROSITE-ProRule" id="PRU00169"/>
    </source>
</evidence>
<organism evidence="7 8">
    <name type="scientific">Pyrus ussuriensis x Pyrus communis</name>
    <dbReference type="NCBI Taxonomy" id="2448454"/>
    <lineage>
        <taxon>Eukaryota</taxon>
        <taxon>Viridiplantae</taxon>
        <taxon>Streptophyta</taxon>
        <taxon>Embryophyta</taxon>
        <taxon>Tracheophyta</taxon>
        <taxon>Spermatophyta</taxon>
        <taxon>Magnoliopsida</taxon>
        <taxon>eudicotyledons</taxon>
        <taxon>Gunneridae</taxon>
        <taxon>Pentapetalae</taxon>
        <taxon>rosids</taxon>
        <taxon>fabids</taxon>
        <taxon>Rosales</taxon>
        <taxon>Rosaceae</taxon>
        <taxon>Amygdaloideae</taxon>
        <taxon>Maleae</taxon>
        <taxon>Pyrus</taxon>
    </lineage>
</organism>
<keyword evidence="3" id="KW-0804">Transcription</keyword>
<dbReference type="PANTHER" id="PTHR43874">
    <property type="entry name" value="TWO-COMPONENT RESPONSE REGULATOR"/>
    <property type="match status" value="1"/>
</dbReference>
<evidence type="ECO:0000313" key="8">
    <source>
        <dbReference type="Proteomes" id="UP000327157"/>
    </source>
</evidence>
<dbReference type="SMART" id="SM00448">
    <property type="entry name" value="REC"/>
    <property type="match status" value="1"/>
</dbReference>
<protein>
    <submittedName>
        <fullName evidence="7">Two-component response regulator ARR9-like</fullName>
    </submittedName>
</protein>
<reference evidence="7 8" key="1">
    <citation type="submission" date="2019-09" db="EMBL/GenBank/DDBJ databases">
        <authorList>
            <person name="Ou C."/>
        </authorList>
    </citation>
    <scope>NUCLEOTIDE SEQUENCE [LARGE SCALE GENOMIC DNA]</scope>
    <source>
        <strain evidence="7">S2</strain>
        <tissue evidence="7">Leaf</tissue>
    </source>
</reference>
<reference evidence="8" key="2">
    <citation type="submission" date="2019-10" db="EMBL/GenBank/DDBJ databases">
        <title>A de novo genome assembly of a pear dwarfing rootstock.</title>
        <authorList>
            <person name="Wang F."/>
            <person name="Wang J."/>
            <person name="Li S."/>
            <person name="Zhang Y."/>
            <person name="Fang M."/>
            <person name="Ma L."/>
            <person name="Zhao Y."/>
            <person name="Jiang S."/>
        </authorList>
    </citation>
    <scope>NUCLEOTIDE SEQUENCE [LARGE SCALE GENOMIC DNA]</scope>
</reference>
<feature type="domain" description="Response regulatory" evidence="6">
    <location>
        <begin position="3"/>
        <end position="141"/>
    </location>
</feature>
<dbReference type="CDD" id="cd17581">
    <property type="entry name" value="REC_typeA_ARR"/>
    <property type="match status" value="1"/>
</dbReference>
<dbReference type="AlphaFoldDB" id="A0A5N5HKS2"/>
<dbReference type="InterPro" id="IPR011006">
    <property type="entry name" value="CheY-like_superfamily"/>
</dbReference>
<reference evidence="7 8" key="3">
    <citation type="submission" date="2019-11" db="EMBL/GenBank/DDBJ databases">
        <title>A de novo genome assembly of a pear dwarfing rootstock.</title>
        <authorList>
            <person name="Wang F."/>
            <person name="Wang J."/>
            <person name="Li S."/>
            <person name="Zhang Y."/>
            <person name="Fang M."/>
            <person name="Ma L."/>
            <person name="Zhao Y."/>
            <person name="Jiang S."/>
        </authorList>
    </citation>
    <scope>NUCLEOTIDE SEQUENCE [LARGE SCALE GENOMIC DNA]</scope>
    <source>
        <strain evidence="7">S2</strain>
        <tissue evidence="7">Leaf</tissue>
    </source>
</reference>
<dbReference type="SUPFAM" id="SSF52172">
    <property type="entry name" value="CheY-like"/>
    <property type="match status" value="1"/>
</dbReference>
<dbReference type="GO" id="GO:0000160">
    <property type="term" value="P:phosphorelay signal transduction system"/>
    <property type="evidence" value="ECO:0007669"/>
    <property type="project" value="UniProtKB-KW"/>
</dbReference>
<dbReference type="PANTHER" id="PTHR43874:SF106">
    <property type="entry name" value="TWO-COMPONENT RESPONSE REGULATOR ORR4"/>
    <property type="match status" value="1"/>
</dbReference>
<dbReference type="InterPro" id="IPR045279">
    <property type="entry name" value="ARR-like"/>
</dbReference>
<accession>A0A5N5HKS2</accession>
<keyword evidence="1" id="KW-0902">Two-component regulatory system</keyword>
<comment type="caution">
    <text evidence="7">The sequence shown here is derived from an EMBL/GenBank/DDBJ whole genome shotgun (WGS) entry which is preliminary data.</text>
</comment>
<feature type="compositionally biased region" description="Basic and acidic residues" evidence="5">
    <location>
        <begin position="156"/>
        <end position="166"/>
    </location>
</feature>
<keyword evidence="8" id="KW-1185">Reference proteome</keyword>
<keyword evidence="4" id="KW-0597">Phosphoprotein</keyword>
<dbReference type="Gene3D" id="3.40.50.2300">
    <property type="match status" value="1"/>
</dbReference>
<dbReference type="Proteomes" id="UP000327157">
    <property type="component" value="Chromosome 2"/>
</dbReference>
<dbReference type="OrthoDB" id="60033at2759"/>
<dbReference type="GO" id="GO:0009736">
    <property type="term" value="P:cytokinin-activated signaling pathway"/>
    <property type="evidence" value="ECO:0007669"/>
    <property type="project" value="InterPro"/>
</dbReference>
<keyword evidence="2" id="KW-0805">Transcription regulation</keyword>
<feature type="region of interest" description="Disordered" evidence="5">
    <location>
        <begin position="143"/>
        <end position="166"/>
    </location>
</feature>
<sequence>MGLAAAEAQQFHVLALIERLLKTSSYQVTAVDSGSKALEFLRLHEQGDQSAADIPSLSPDNHHQDVDVNLIITDYCMPGMTGYDLLRKIKGSNVFKDIPVVIMSSENEPSRINRCLEEGAEKFFVKPMQLSDVNKLRPHMLKGRSSMDMEDQSNFNKREQEQNIMT</sequence>
<evidence type="ECO:0000256" key="5">
    <source>
        <dbReference type="SAM" id="MobiDB-lite"/>
    </source>
</evidence>
<evidence type="ECO:0000313" key="7">
    <source>
        <dbReference type="EMBL" id="KAB2627407.1"/>
    </source>
</evidence>
<dbReference type="Pfam" id="PF00072">
    <property type="entry name" value="Response_reg"/>
    <property type="match status" value="1"/>
</dbReference>
<feature type="modified residue" description="4-aspartylphosphate" evidence="4">
    <location>
        <position position="74"/>
    </location>
</feature>
<evidence type="ECO:0000256" key="3">
    <source>
        <dbReference type="ARBA" id="ARBA00023163"/>
    </source>
</evidence>
<dbReference type="EMBL" id="SMOL01000157">
    <property type="protein sequence ID" value="KAB2627407.1"/>
    <property type="molecule type" value="Genomic_DNA"/>
</dbReference>
<dbReference type="PROSITE" id="PS50110">
    <property type="entry name" value="RESPONSE_REGULATORY"/>
    <property type="match status" value="1"/>
</dbReference>
<name>A0A5N5HKS2_9ROSA</name>